<evidence type="ECO:0000256" key="3">
    <source>
        <dbReference type="ARBA" id="ARBA00012457"/>
    </source>
</evidence>
<dbReference type="PANTHER" id="PTHR11952:SF2">
    <property type="entry name" value="LD24639P"/>
    <property type="match status" value="1"/>
</dbReference>
<dbReference type="InterPro" id="IPR002618">
    <property type="entry name" value="UDPGP_fam"/>
</dbReference>
<dbReference type="SUPFAM" id="SSF53448">
    <property type="entry name" value="Nucleotide-diphospho-sugar transferases"/>
    <property type="match status" value="1"/>
</dbReference>
<evidence type="ECO:0000256" key="4">
    <source>
        <dbReference type="ARBA" id="ARBA00022679"/>
    </source>
</evidence>
<dbReference type="GO" id="GO:0003977">
    <property type="term" value="F:UDP-N-acetylglucosamine diphosphorylase activity"/>
    <property type="evidence" value="ECO:0007669"/>
    <property type="project" value="UniProtKB-EC"/>
</dbReference>
<dbReference type="EMBL" id="KX427139">
    <property type="protein sequence ID" value="AQZ26761.1"/>
    <property type="molecule type" value="mRNA"/>
</dbReference>
<comment type="catalytic activity">
    <reaction evidence="6">
        <text>N-acetyl-alpha-D-glucosamine 1-phosphate + UTP + H(+) = UDP-N-acetyl-alpha-D-glucosamine + diphosphate</text>
        <dbReference type="Rhea" id="RHEA:13509"/>
        <dbReference type="ChEBI" id="CHEBI:15378"/>
        <dbReference type="ChEBI" id="CHEBI:33019"/>
        <dbReference type="ChEBI" id="CHEBI:46398"/>
        <dbReference type="ChEBI" id="CHEBI:57705"/>
        <dbReference type="ChEBI" id="CHEBI:57776"/>
        <dbReference type="EC" id="2.7.7.23"/>
    </reaction>
</comment>
<evidence type="ECO:0000256" key="5">
    <source>
        <dbReference type="ARBA" id="ARBA00022695"/>
    </source>
</evidence>
<proteinExistence type="evidence at transcript level"/>
<dbReference type="InterPro" id="IPR029044">
    <property type="entry name" value="Nucleotide-diphossugar_trans"/>
</dbReference>
<evidence type="ECO:0000256" key="1">
    <source>
        <dbReference type="ARBA" id="ARBA00005208"/>
    </source>
</evidence>
<accession>A0A1U9XQS8</accession>
<comment type="pathway">
    <text evidence="1">Nucleotide-sugar biosynthesis; UDP-N-acetyl-alpha-D-glucosamine biosynthesis; UDP-N-acetyl-alpha-D-glucosamine from N-acetyl-alpha-D-glucosamine 1-phosphate: step 1/1.</text>
</comment>
<dbReference type="FunFam" id="3.90.550.10:FF:000043">
    <property type="entry name" value="UDP-N-acetylhexosamine pyrophosphorylase isoform X2"/>
    <property type="match status" value="1"/>
</dbReference>
<dbReference type="PANTHER" id="PTHR11952">
    <property type="entry name" value="UDP- GLUCOSE PYROPHOSPHORYLASE"/>
    <property type="match status" value="1"/>
</dbReference>
<comment type="similarity">
    <text evidence="2">Belongs to the UDPGP type 1 family.</text>
</comment>
<dbReference type="GO" id="GO:0006048">
    <property type="term" value="P:UDP-N-acetylglucosamine biosynthetic process"/>
    <property type="evidence" value="ECO:0007669"/>
    <property type="project" value="TreeGrafter"/>
</dbReference>
<dbReference type="SMR" id="A0A1U9XQS8"/>
<organism evidence="8">
    <name type="scientific">Tigriopus japonicus</name>
    <name type="common">Copepod</name>
    <dbReference type="NCBI Taxonomy" id="158387"/>
    <lineage>
        <taxon>Eukaryota</taxon>
        <taxon>Metazoa</taxon>
        <taxon>Ecdysozoa</taxon>
        <taxon>Arthropoda</taxon>
        <taxon>Crustacea</taxon>
        <taxon>Multicrustacea</taxon>
        <taxon>Hexanauplia</taxon>
        <taxon>Copepoda</taxon>
        <taxon>Harpacticoida</taxon>
        <taxon>Harpacticidae</taxon>
        <taxon>Tigriopus</taxon>
    </lineage>
</organism>
<dbReference type="Gene3D" id="3.90.550.10">
    <property type="entry name" value="Spore Coat Polysaccharide Biosynthesis Protein SpsA, Chain A"/>
    <property type="match status" value="1"/>
</dbReference>
<dbReference type="CDD" id="cd04193">
    <property type="entry name" value="UDPGlcNAc_PPase"/>
    <property type="match status" value="1"/>
</dbReference>
<evidence type="ECO:0000256" key="7">
    <source>
        <dbReference type="SAM" id="MobiDB-lite"/>
    </source>
</evidence>
<dbReference type="AlphaFoldDB" id="A0A1U9XQS8"/>
<protein>
    <recommendedName>
        <fullName evidence="3">UDP-N-acetylglucosamine diphosphorylase</fullName>
        <ecNumber evidence="3">2.7.7.23</ecNumber>
    </recommendedName>
</protein>
<dbReference type="InterPro" id="IPR039741">
    <property type="entry name" value="UDP-sugar_pyrophosphorylase"/>
</dbReference>
<evidence type="ECO:0000256" key="6">
    <source>
        <dbReference type="ARBA" id="ARBA00048493"/>
    </source>
</evidence>
<reference evidence="8" key="1">
    <citation type="submission" date="2016-06" db="EMBL/GenBank/DDBJ databases">
        <authorList>
            <person name="Kjaerup R.B."/>
            <person name="Dalgaard T.S."/>
            <person name="Juul-Madsen H.R."/>
        </authorList>
    </citation>
    <scope>NUCLEOTIDE SEQUENCE</scope>
</reference>
<keyword evidence="5" id="KW-0548">Nucleotidyltransferase</keyword>
<evidence type="ECO:0000256" key="2">
    <source>
        <dbReference type="ARBA" id="ARBA00010401"/>
    </source>
</evidence>
<name>A0A1U9XQS8_TIGJA</name>
<dbReference type="EC" id="2.7.7.23" evidence="3"/>
<dbReference type="Pfam" id="PF01704">
    <property type="entry name" value="UDPGP"/>
    <property type="match status" value="1"/>
</dbReference>
<sequence>MDLQAIRKKLASKDQEHLLTYWDELNESEQNEFKTTLTKLTEELDEDMEFFERTIVAQDEKCDKLDDMMSPLDDNQCGSVNNVSEEEKAEFNRLTFESISKNEVGIILLAGGQGTRLGVSYPKGMYKVGLPSEKSLFQLQAERILKLELLAKEKTGKRGAITWYIMTSASTIKPTKAFFAENNYFGLDKSNIVFFQQGTLPCFTFSGHIILGGKKDIARAPDGNGGLYRALRHEKIIDDMKSRGVKYINLYCVDNILVQVGDPLFMGYCISKQADCANKVVGKSYPKESVGITCKVNGKPQVVEYSEITMASCEKTNPDGSLVYSAANICIHFFTRQFLEEVVYKHEPKLVHHMAKKKIPFMDVKNTRELVKPANPNGIKMEKFVFDVFQFANNFVIWECLREEEFAPLKNAEGANDSTPTYCRNALFARCQKWAMAAGATFVDKDGKKLPLMINPAAPKESNNNNNNNDKTSSVSPNFVAEVEISPLVSFAGEGLENFVSGKTFQLPCHDIGL</sequence>
<evidence type="ECO:0000313" key="8">
    <source>
        <dbReference type="EMBL" id="AQZ26761.1"/>
    </source>
</evidence>
<feature type="region of interest" description="Disordered" evidence="7">
    <location>
        <begin position="453"/>
        <end position="474"/>
    </location>
</feature>
<keyword evidence="4" id="KW-0808">Transferase</keyword>